<dbReference type="Pfam" id="PF14223">
    <property type="entry name" value="Retrotran_gag_2"/>
    <property type="match status" value="1"/>
</dbReference>
<feature type="compositionally biased region" description="Basic and acidic residues" evidence="1">
    <location>
        <begin position="552"/>
        <end position="573"/>
    </location>
</feature>
<feature type="compositionally biased region" description="Polar residues" evidence="1">
    <location>
        <begin position="540"/>
        <end position="551"/>
    </location>
</feature>
<evidence type="ECO:0000313" key="2">
    <source>
        <dbReference type="EMBL" id="KAJ0189254.1"/>
    </source>
</evidence>
<organism evidence="2 3">
    <name type="scientific">Lactuca sativa</name>
    <name type="common">Garden lettuce</name>
    <dbReference type="NCBI Taxonomy" id="4236"/>
    <lineage>
        <taxon>Eukaryota</taxon>
        <taxon>Viridiplantae</taxon>
        <taxon>Streptophyta</taxon>
        <taxon>Embryophyta</taxon>
        <taxon>Tracheophyta</taxon>
        <taxon>Spermatophyta</taxon>
        <taxon>Magnoliopsida</taxon>
        <taxon>eudicotyledons</taxon>
        <taxon>Gunneridae</taxon>
        <taxon>Pentapetalae</taxon>
        <taxon>asterids</taxon>
        <taxon>campanulids</taxon>
        <taxon>Asterales</taxon>
        <taxon>Asteraceae</taxon>
        <taxon>Cichorioideae</taxon>
        <taxon>Cichorieae</taxon>
        <taxon>Lactucinae</taxon>
        <taxon>Lactuca</taxon>
    </lineage>
</organism>
<evidence type="ECO:0000256" key="1">
    <source>
        <dbReference type="SAM" id="MobiDB-lite"/>
    </source>
</evidence>
<proteinExistence type="predicted"/>
<dbReference type="AlphaFoldDB" id="A0A9R1ULB4"/>
<accession>A0A9R1ULB4</accession>
<evidence type="ECO:0000313" key="3">
    <source>
        <dbReference type="Proteomes" id="UP000235145"/>
    </source>
</evidence>
<dbReference type="Proteomes" id="UP000235145">
    <property type="component" value="Unassembled WGS sequence"/>
</dbReference>
<dbReference type="EMBL" id="NBSK02000008">
    <property type="protein sequence ID" value="KAJ0189254.1"/>
    <property type="molecule type" value="Genomic_DNA"/>
</dbReference>
<name>A0A9R1ULB4_LACSA</name>
<comment type="caution">
    <text evidence="2">The sequence shown here is derived from an EMBL/GenBank/DDBJ whole genome shotgun (WGS) entry which is preliminary data.</text>
</comment>
<reference evidence="2 3" key="1">
    <citation type="journal article" date="2017" name="Nat. Commun.">
        <title>Genome assembly with in vitro proximity ligation data and whole-genome triplication in lettuce.</title>
        <authorList>
            <person name="Reyes-Chin-Wo S."/>
            <person name="Wang Z."/>
            <person name="Yang X."/>
            <person name="Kozik A."/>
            <person name="Arikit S."/>
            <person name="Song C."/>
            <person name="Xia L."/>
            <person name="Froenicke L."/>
            <person name="Lavelle D.O."/>
            <person name="Truco M.J."/>
            <person name="Xia R."/>
            <person name="Zhu S."/>
            <person name="Xu C."/>
            <person name="Xu H."/>
            <person name="Xu X."/>
            <person name="Cox K."/>
            <person name="Korf I."/>
            <person name="Meyers B.C."/>
            <person name="Michelmore R.W."/>
        </authorList>
    </citation>
    <scope>NUCLEOTIDE SEQUENCE [LARGE SCALE GENOMIC DNA]</scope>
    <source>
        <strain evidence="3">cv. Salinas</strain>
        <tissue evidence="2">Seedlings</tissue>
    </source>
</reference>
<feature type="region of interest" description="Disordered" evidence="1">
    <location>
        <begin position="538"/>
        <end position="574"/>
    </location>
</feature>
<gene>
    <name evidence="2" type="ORF">LSAT_V11C800435370</name>
</gene>
<protein>
    <submittedName>
        <fullName evidence="2">Uncharacterized protein</fullName>
    </submittedName>
</protein>
<keyword evidence="3" id="KW-1185">Reference proteome</keyword>
<sequence>MRTRNRILIHKVYYLKLKTLDHTILKKHVGNGDERLKVSKKHYLFSRGNQNVYKLWCWQARRDKICNAFLGDGFEQNGCRVHLAGILNTHLKYVIYPMGRKYSAMTSAPHLKLRSNLELKTLFSINDFRLPPCLEGMYGPNVHHSISYSFGRPLEADILYLFVLPACSGLYTKAGPVQTPENLGPLDSWALGGRPAFSLSPGNAPINSTTLQDYAWSPRWDLAEMTENLSFTLCFSLNLVFCPIFKQLTMSHDDSQTNPINISNSIGSTSRIPILYTQDYEVWAHHFEDYLDGSEDNGYLIWEAITLGPFFHSGTNTTVKSQKEYNKLVVGVDNMPQDEKDKLLCNMKAMRMIRFALQSDTFWLVGSCTTAKEIWDRLKEFYSTNEDLEHSIQTLLLSEFGVFEQKPDEKLIQTFDQFNHLLCKMIKHGIERKLIEQKVTFKSGLRPEWIAVVSTVKAHEQFKSYSLAKLMGILKSHESVVTKEAKVVSGVGSLALVSKRKGIAEEEEEVDMSECDLTSEEYVMMVTNPKKFARRKFPVNKNQNRQGSYSSEKVKDEANITSQKDEEKKESKLAGDSGYDCNYCHGKNHFTKDCMLRKMAEKRNGEDDEAYYMRKLEEIKKKKATNISMYALIIQENADEDEFGGVEVWSTDSKDEEVRKPTHGKACVAKEVGSDGKCLIVTASSSTASASEEPNLTKNKCFAAKPVSEQINDCDRLIKKVQSILGSFNVPMTEYEEELNELKLKFSNLSGSLMQTRLTNSNLTDQISRVTMKSEERRMWIELKEQELVRARDETQLHLSCEIGKKIHKMILPFLEFMEDEVIAECESEVSSEETSMSYKIGLDKIETFIDSKEHKCMLKDILDENDRLKIKSDMIHSFDQSNAKLASDNKIDLENTSEFDDESEMSEISVEDVVDCSEFMKSKNENEKPLISENSVEFAQLAKDKEKKLKEKAMVYQKVQTVPNQVYAVTGVTPKQTSELRIMVENDNVEGCDDYF</sequence>